<evidence type="ECO:0000256" key="2">
    <source>
        <dbReference type="ARBA" id="ARBA00022630"/>
    </source>
</evidence>
<name>A0A023BDG3_GRENI</name>
<evidence type="ECO:0000256" key="6">
    <source>
        <dbReference type="SAM" id="SignalP"/>
    </source>
</evidence>
<reference evidence="8" key="1">
    <citation type="submission" date="2013-12" db="EMBL/GenBank/DDBJ databases">
        <authorList>
            <person name="Omoto C.K."/>
            <person name="Sibley D."/>
            <person name="Venepally P."/>
            <person name="Hadjithomas M."/>
            <person name="Karamycheva S."/>
            <person name="Brunk B."/>
            <person name="Roos D."/>
            <person name="Caler E."/>
            <person name="Lorenzi H."/>
        </authorList>
    </citation>
    <scope>NUCLEOTIDE SEQUENCE</scope>
</reference>
<gene>
    <name evidence="8" type="ORF">GNI_006830</name>
</gene>
<comment type="cofactor">
    <cofactor evidence="1">
        <name>FAD</name>
        <dbReference type="ChEBI" id="CHEBI:57692"/>
    </cofactor>
</comment>
<protein>
    <submittedName>
        <fullName evidence="8">FAD-binding domain protein</fullName>
    </submittedName>
</protein>
<dbReference type="GO" id="GO:0016491">
    <property type="term" value="F:oxidoreductase activity"/>
    <property type="evidence" value="ECO:0007669"/>
    <property type="project" value="UniProtKB-KW"/>
</dbReference>
<keyword evidence="9" id="KW-1185">Reference proteome</keyword>
<keyword evidence="2" id="KW-0285">Flavoprotein</keyword>
<dbReference type="GeneID" id="22910513"/>
<feature type="domain" description="FAD-dependent oxidoreductase 2 FAD-binding" evidence="7">
    <location>
        <begin position="89"/>
        <end position="602"/>
    </location>
</feature>
<evidence type="ECO:0000313" key="9">
    <source>
        <dbReference type="Proteomes" id="UP000019763"/>
    </source>
</evidence>
<keyword evidence="3" id="KW-0274">FAD</keyword>
<evidence type="ECO:0000256" key="1">
    <source>
        <dbReference type="ARBA" id="ARBA00001974"/>
    </source>
</evidence>
<proteinExistence type="predicted"/>
<feature type="compositionally biased region" description="Basic and acidic residues" evidence="5">
    <location>
        <begin position="487"/>
        <end position="523"/>
    </location>
</feature>
<dbReference type="SUPFAM" id="SSF51905">
    <property type="entry name" value="FAD/NAD(P)-binding domain"/>
    <property type="match status" value="1"/>
</dbReference>
<sequence length="718" mass="77242">MFTSGNDRRRWRFPWFWMITALVLATAYAAKRAGLFSKSEEMRDTVVVIGGGAAGLAAALQLLEQHAADAATPRGTSPVVPESGGESSVRVVLIEKARLGGNSQKATSGVNAAATRFQEDLSIPDSSDQFVDDILRSGKGSSVPTLAHVLSSRSGAAINHLASRLDLGITDVNALGGHSVRRTHRFPPSRTDPKPFGLNVMLPLAGTLRQKAAAQNPQLVIMEKTEVVDIGFKSLTVPAGSTHQMSSRQYKLADYVQVKDLEGHLSTIPVKSVVVASGGYAGDSGSDSFLSVLRPDLVSYPTTNNPTSSGDLHRILIKNGLTPYELDKVQLHPTGFVDLKDVRKSTKFLCPEVFRSLGAILLNSKGLRFVDELETRDKVTAAIIEHGGLESEWGLRKTTDQSTDHLDRLPTSDQLDQLEKEQSLALLVFDDDIAERFGIAAFEFYKRRGFIHTINTAADFGAVVQTFEHEVLTEQFCKSSLEKKVAKEGTKEATEGTKEATEGTKEATEGTEKAAEGTKEATEGTKQATEGIKAAAIEGAGTKEALHVAFITPSLHYSLGGMLIDDTCRAQQGNKVVVPNMFVAGEASGGLHGANRLGGNGITEGLVLGTLAGEMAGQADCRFHLWPTTGSVMVQSQLLSKENDRLRILLPDLAAVPKPNLGLDHLFVEAWHHDREPIEFTSIQVVSAEPGVLVLQATGDFTRVDAGDRVVFHVTVHD</sequence>
<dbReference type="Gene3D" id="3.90.700.10">
    <property type="entry name" value="Succinate dehydrogenase/fumarate reductase flavoprotein, catalytic domain"/>
    <property type="match status" value="1"/>
</dbReference>
<dbReference type="InterPro" id="IPR050315">
    <property type="entry name" value="FAD-oxidoreductase_2"/>
</dbReference>
<dbReference type="Gene3D" id="3.50.50.60">
    <property type="entry name" value="FAD/NAD(P)-binding domain"/>
    <property type="match status" value="1"/>
</dbReference>
<dbReference type="VEuPathDB" id="CryptoDB:GNI_006830"/>
<evidence type="ECO:0000313" key="8">
    <source>
        <dbReference type="EMBL" id="EZG87445.1"/>
    </source>
</evidence>
<dbReference type="PANTHER" id="PTHR43400:SF7">
    <property type="entry name" value="FAD-DEPENDENT OXIDOREDUCTASE 2 FAD BINDING DOMAIN-CONTAINING PROTEIN"/>
    <property type="match status" value="1"/>
</dbReference>
<dbReference type="OMA" id="LRQWDIQ"/>
<keyword evidence="6" id="KW-0732">Signal</keyword>
<dbReference type="SUPFAM" id="SSF56425">
    <property type="entry name" value="Succinate dehydrogenase/fumarate reductase flavoprotein, catalytic domain"/>
    <property type="match status" value="1"/>
</dbReference>
<evidence type="ECO:0000256" key="4">
    <source>
        <dbReference type="ARBA" id="ARBA00023002"/>
    </source>
</evidence>
<evidence type="ECO:0000256" key="3">
    <source>
        <dbReference type="ARBA" id="ARBA00022827"/>
    </source>
</evidence>
<dbReference type="eggNOG" id="KOG2404">
    <property type="taxonomic scope" value="Eukaryota"/>
</dbReference>
<evidence type="ECO:0000256" key="5">
    <source>
        <dbReference type="SAM" id="MobiDB-lite"/>
    </source>
</evidence>
<feature type="region of interest" description="Disordered" evidence="5">
    <location>
        <begin position="487"/>
        <end position="527"/>
    </location>
</feature>
<accession>A0A023BDG3</accession>
<dbReference type="EMBL" id="AFNH02000052">
    <property type="protein sequence ID" value="EZG87445.1"/>
    <property type="molecule type" value="Genomic_DNA"/>
</dbReference>
<dbReference type="PANTHER" id="PTHR43400">
    <property type="entry name" value="FUMARATE REDUCTASE"/>
    <property type="match status" value="1"/>
</dbReference>
<feature type="chain" id="PRO_5001512154" evidence="6">
    <location>
        <begin position="30"/>
        <end position="718"/>
    </location>
</feature>
<dbReference type="InterPro" id="IPR003953">
    <property type="entry name" value="FAD-dep_OxRdtase_2_FAD-bd"/>
</dbReference>
<dbReference type="AlphaFoldDB" id="A0A023BDG3"/>
<dbReference type="InterPro" id="IPR027477">
    <property type="entry name" value="Succ_DH/fumarate_Rdtase_cat_sf"/>
</dbReference>
<dbReference type="InterPro" id="IPR036188">
    <property type="entry name" value="FAD/NAD-bd_sf"/>
</dbReference>
<dbReference type="RefSeq" id="XP_011128650.1">
    <property type="nucleotide sequence ID" value="XM_011130348.1"/>
</dbReference>
<dbReference type="Pfam" id="PF00890">
    <property type="entry name" value="FAD_binding_2"/>
    <property type="match status" value="1"/>
</dbReference>
<dbReference type="Proteomes" id="UP000019763">
    <property type="component" value="Unassembled WGS sequence"/>
</dbReference>
<evidence type="ECO:0000259" key="7">
    <source>
        <dbReference type="Pfam" id="PF00890"/>
    </source>
</evidence>
<dbReference type="OrthoDB" id="10252157at2759"/>
<feature type="signal peptide" evidence="6">
    <location>
        <begin position="1"/>
        <end position="29"/>
    </location>
</feature>
<comment type="caution">
    <text evidence="8">The sequence shown here is derived from an EMBL/GenBank/DDBJ whole genome shotgun (WGS) entry which is preliminary data.</text>
</comment>
<keyword evidence="4" id="KW-0560">Oxidoreductase</keyword>
<organism evidence="8 9">
    <name type="scientific">Gregarina niphandrodes</name>
    <name type="common">Septate eugregarine</name>
    <dbReference type="NCBI Taxonomy" id="110365"/>
    <lineage>
        <taxon>Eukaryota</taxon>
        <taxon>Sar</taxon>
        <taxon>Alveolata</taxon>
        <taxon>Apicomplexa</taxon>
        <taxon>Conoidasida</taxon>
        <taxon>Gregarinasina</taxon>
        <taxon>Eugregarinorida</taxon>
        <taxon>Gregarinidae</taxon>
        <taxon>Gregarina</taxon>
    </lineage>
</organism>